<keyword evidence="4" id="KW-1185">Reference proteome</keyword>
<feature type="compositionally biased region" description="Low complexity" evidence="1">
    <location>
        <begin position="194"/>
        <end position="216"/>
    </location>
</feature>
<feature type="compositionally biased region" description="Low complexity" evidence="1">
    <location>
        <begin position="322"/>
        <end position="336"/>
    </location>
</feature>
<sequence length="358" mass="39671">MKLYAAATVALFLLAAIQTTPTAAEEQETESADEAISEPPIKLVHVLNPGEREYLSPNLIGVQNIAMSFLPLSMNFVNIIDAFREIVNGVRYEILLNAVDTKANDADTICRLVILEKPWLTTQWGDKHRELVNTNCSDVADNALTDPDERAKALNEKYVSNTIFNGGRRNELSDSDMAHLEAQILTNENKRRVSSSSSSSSGRGSSISTSTTSSTTALPPQAVPTNEPATSINVNEAAAADVESDTGDANTSAAASIAMTTPTAELNENEKRWLDDFLSVGAFNFEKTIEEQRSELKQQQQQQQQREETAPVEEQQQEPVEEQQQQEQTEQEQQQQEQERQQEQQQQQEQDAQQSSLS</sequence>
<evidence type="ECO:0000313" key="4">
    <source>
        <dbReference type="Proteomes" id="UP000295192"/>
    </source>
</evidence>
<feature type="chain" id="PRO_5019825855" description="Cystatin domain-containing protein" evidence="2">
    <location>
        <begin position="25"/>
        <end position="358"/>
    </location>
</feature>
<comment type="caution">
    <text evidence="3">The sequence shown here is derived from an EMBL/GenBank/DDBJ whole genome shotgun (WGS) entry which is preliminary data.</text>
</comment>
<dbReference type="OrthoDB" id="387093at2759"/>
<name>A0A484BMB3_DRONA</name>
<feature type="signal peptide" evidence="2">
    <location>
        <begin position="1"/>
        <end position="24"/>
    </location>
</feature>
<dbReference type="Proteomes" id="UP000295192">
    <property type="component" value="Unassembled WGS sequence"/>
</dbReference>
<dbReference type="EMBL" id="LSRL02000029">
    <property type="protein sequence ID" value="TDG48881.1"/>
    <property type="molecule type" value="Genomic_DNA"/>
</dbReference>
<feature type="compositionally biased region" description="Low complexity" evidence="1">
    <location>
        <begin position="343"/>
        <end position="358"/>
    </location>
</feature>
<feature type="region of interest" description="Disordered" evidence="1">
    <location>
        <begin position="291"/>
        <end position="358"/>
    </location>
</feature>
<evidence type="ECO:0000256" key="1">
    <source>
        <dbReference type="SAM" id="MobiDB-lite"/>
    </source>
</evidence>
<evidence type="ECO:0000256" key="2">
    <source>
        <dbReference type="SAM" id="SignalP"/>
    </source>
</evidence>
<proteinExistence type="predicted"/>
<dbReference type="OMA" id="FDFTCAR"/>
<evidence type="ECO:0000313" key="3">
    <source>
        <dbReference type="EMBL" id="TDG48881.1"/>
    </source>
</evidence>
<protein>
    <recommendedName>
        <fullName evidence="5">Cystatin domain-containing protein</fullName>
    </recommendedName>
</protein>
<reference evidence="3 4" key="1">
    <citation type="journal article" date="2019" name="J. Hered.">
        <title>An Improved Genome Assembly for Drosophila navojoa, the Basal Species in the mojavensis Cluster.</title>
        <authorList>
            <person name="Vanderlinde T."/>
            <person name="Dupim E.G."/>
            <person name="Nazario-Yepiz N.O."/>
            <person name="Carvalho A.B."/>
        </authorList>
    </citation>
    <scope>NUCLEOTIDE SEQUENCE [LARGE SCALE GENOMIC DNA]</scope>
    <source>
        <strain evidence="3">Navoj_Jal97</strain>
        <tissue evidence="3">Whole organism</tissue>
    </source>
</reference>
<accession>A0A484BMB3</accession>
<keyword evidence="2" id="KW-0732">Signal</keyword>
<dbReference type="Gene3D" id="3.10.450.10">
    <property type="match status" value="1"/>
</dbReference>
<feature type="region of interest" description="Disordered" evidence="1">
    <location>
        <begin position="185"/>
        <end position="229"/>
    </location>
</feature>
<dbReference type="AlphaFoldDB" id="A0A484BMB3"/>
<evidence type="ECO:0008006" key="5">
    <source>
        <dbReference type="Google" id="ProtNLM"/>
    </source>
</evidence>
<organism evidence="3 4">
    <name type="scientific">Drosophila navojoa</name>
    <name type="common">Fruit fly</name>
    <dbReference type="NCBI Taxonomy" id="7232"/>
    <lineage>
        <taxon>Eukaryota</taxon>
        <taxon>Metazoa</taxon>
        <taxon>Ecdysozoa</taxon>
        <taxon>Arthropoda</taxon>
        <taxon>Hexapoda</taxon>
        <taxon>Insecta</taxon>
        <taxon>Pterygota</taxon>
        <taxon>Neoptera</taxon>
        <taxon>Endopterygota</taxon>
        <taxon>Diptera</taxon>
        <taxon>Brachycera</taxon>
        <taxon>Muscomorpha</taxon>
        <taxon>Ephydroidea</taxon>
        <taxon>Drosophilidae</taxon>
        <taxon>Drosophila</taxon>
    </lineage>
</organism>
<gene>
    <name evidence="3" type="ORF">AWZ03_004784</name>
</gene>